<proteinExistence type="inferred from homology"/>
<gene>
    <name evidence="8" type="ORF">BDD14_5848</name>
</gene>
<dbReference type="PIRSF" id="PIRSF001892">
    <property type="entry name" value="CyaE"/>
    <property type="match status" value="1"/>
</dbReference>
<dbReference type="PANTHER" id="PTHR30026:SF20">
    <property type="entry name" value="OUTER MEMBRANE PROTEIN TOLC"/>
    <property type="match status" value="1"/>
</dbReference>
<comment type="caution">
    <text evidence="8">The sequence shown here is derived from an EMBL/GenBank/DDBJ whole genome shotgun (WGS) entry which is preliminary data.</text>
</comment>
<dbReference type="Pfam" id="PF02321">
    <property type="entry name" value="OEP"/>
    <property type="match status" value="2"/>
</dbReference>
<dbReference type="AlphaFoldDB" id="A0A4Q7YHB2"/>
<dbReference type="GO" id="GO:1990281">
    <property type="term" value="C:efflux pump complex"/>
    <property type="evidence" value="ECO:0007669"/>
    <property type="project" value="TreeGrafter"/>
</dbReference>
<comment type="similarity">
    <text evidence="2">Belongs to the outer membrane factor (OMF) (TC 1.B.17) family.</text>
</comment>
<dbReference type="GO" id="GO:0015562">
    <property type="term" value="F:efflux transmembrane transporter activity"/>
    <property type="evidence" value="ECO:0007669"/>
    <property type="project" value="InterPro"/>
</dbReference>
<dbReference type="Proteomes" id="UP000292958">
    <property type="component" value="Unassembled WGS sequence"/>
</dbReference>
<reference evidence="8 9" key="1">
    <citation type="submission" date="2019-02" db="EMBL/GenBank/DDBJ databases">
        <title>Genomic Encyclopedia of Archaeal and Bacterial Type Strains, Phase II (KMG-II): from individual species to whole genera.</title>
        <authorList>
            <person name="Goeker M."/>
        </authorList>
    </citation>
    <scope>NUCLEOTIDE SEQUENCE [LARGE SCALE GENOMIC DNA]</scope>
    <source>
        <strain evidence="8 9">DSM 18101</strain>
    </source>
</reference>
<evidence type="ECO:0000256" key="6">
    <source>
        <dbReference type="ARBA" id="ARBA00023136"/>
    </source>
</evidence>
<evidence type="ECO:0000313" key="9">
    <source>
        <dbReference type="Proteomes" id="UP000292958"/>
    </source>
</evidence>
<evidence type="ECO:0000256" key="5">
    <source>
        <dbReference type="ARBA" id="ARBA00022692"/>
    </source>
</evidence>
<evidence type="ECO:0000313" key="8">
    <source>
        <dbReference type="EMBL" id="RZU35749.1"/>
    </source>
</evidence>
<dbReference type="PANTHER" id="PTHR30026">
    <property type="entry name" value="OUTER MEMBRANE PROTEIN TOLC"/>
    <property type="match status" value="1"/>
</dbReference>
<sequence>MNLKASLRGVDFVQENGPGRWISSSDKENTHISFRSQLSFWRPHLRRLCLVVGTLVISCRSLTWSQTAPMSPNLPWHPWQENSIRDEAKQIASERVTVNASSTYSLAELIDLAESHNPETRAAWERARSLVDAFGVARSELYPTLVAVALSQTSRQQAFLNTSFFRQVVQSSDLAFDLNYTIFDFGGRSGRIDQAKARLLASDFDFNDVHRRVIYQTQTAYYLLLNAIGQEEAARANLANANAVQQAAESSLKNGLATLPDVLEARSAVAEAVYNVQAAIGTEDVDRGNLATALGTSPLQPVSVQSMDQISNPAEIEPSLDYAIDRAIQQRPDLLKEVAEIRSADARVKEAKSAYFPTLRMHAYPDFQSLYGMQQTQPWGHTASLDGQINFSLDWTVFDGGARKHALAQAEHDAQALRAQSMAMRDQIENSVWAAYSDLKTAFRQREAAKALLDAATQSYDAAFQSYHYGVRNLLDVTEAQKTLARARSKDILARTQVLTALADLSFQTADSIQSVSGSRQP</sequence>
<dbReference type="InterPro" id="IPR003423">
    <property type="entry name" value="OMP_efflux"/>
</dbReference>
<keyword evidence="6" id="KW-0472">Membrane</keyword>
<dbReference type="GO" id="GO:0015288">
    <property type="term" value="F:porin activity"/>
    <property type="evidence" value="ECO:0007669"/>
    <property type="project" value="TreeGrafter"/>
</dbReference>
<keyword evidence="9" id="KW-1185">Reference proteome</keyword>
<evidence type="ECO:0000256" key="7">
    <source>
        <dbReference type="ARBA" id="ARBA00023237"/>
    </source>
</evidence>
<keyword evidence="7" id="KW-0998">Cell outer membrane</keyword>
<dbReference type="InterPro" id="IPR051906">
    <property type="entry name" value="TolC-like"/>
</dbReference>
<dbReference type="EMBL" id="SHKW01000002">
    <property type="protein sequence ID" value="RZU35749.1"/>
    <property type="molecule type" value="Genomic_DNA"/>
</dbReference>
<keyword evidence="3" id="KW-0813">Transport</keyword>
<protein>
    <submittedName>
        <fullName evidence="8">Outer membrane protein TolC</fullName>
    </submittedName>
</protein>
<dbReference type="InterPro" id="IPR028351">
    <property type="entry name" value="CyaE"/>
</dbReference>
<organism evidence="8 9">
    <name type="scientific">Edaphobacter modestus</name>
    <dbReference type="NCBI Taxonomy" id="388466"/>
    <lineage>
        <taxon>Bacteria</taxon>
        <taxon>Pseudomonadati</taxon>
        <taxon>Acidobacteriota</taxon>
        <taxon>Terriglobia</taxon>
        <taxon>Terriglobales</taxon>
        <taxon>Acidobacteriaceae</taxon>
        <taxon>Edaphobacter</taxon>
    </lineage>
</organism>
<comment type="subcellular location">
    <subcellularLocation>
        <location evidence="1">Cell outer membrane</location>
    </subcellularLocation>
</comment>
<evidence type="ECO:0000256" key="1">
    <source>
        <dbReference type="ARBA" id="ARBA00004442"/>
    </source>
</evidence>
<accession>A0A4Q7YHB2</accession>
<dbReference type="SUPFAM" id="SSF56954">
    <property type="entry name" value="Outer membrane efflux proteins (OEP)"/>
    <property type="match status" value="1"/>
</dbReference>
<name>A0A4Q7YHB2_9BACT</name>
<dbReference type="Gene3D" id="1.20.1600.10">
    <property type="entry name" value="Outer membrane efflux proteins (OEP)"/>
    <property type="match status" value="1"/>
</dbReference>
<keyword evidence="5" id="KW-0812">Transmembrane</keyword>
<dbReference type="OrthoDB" id="5296315at2"/>
<evidence type="ECO:0000256" key="4">
    <source>
        <dbReference type="ARBA" id="ARBA00022452"/>
    </source>
</evidence>
<dbReference type="GO" id="GO:0009279">
    <property type="term" value="C:cell outer membrane"/>
    <property type="evidence" value="ECO:0007669"/>
    <property type="project" value="UniProtKB-SubCell"/>
</dbReference>
<evidence type="ECO:0000256" key="2">
    <source>
        <dbReference type="ARBA" id="ARBA00007613"/>
    </source>
</evidence>
<keyword evidence="4" id="KW-1134">Transmembrane beta strand</keyword>
<evidence type="ECO:0000256" key="3">
    <source>
        <dbReference type="ARBA" id="ARBA00022448"/>
    </source>
</evidence>